<name>A0A1G2RN50_9BACT</name>
<proteinExistence type="predicted"/>
<keyword evidence="1" id="KW-0732">Signal</keyword>
<gene>
    <name evidence="2" type="ORF">A3B24_01745</name>
</gene>
<dbReference type="EMBL" id="MHUG01000007">
    <property type="protein sequence ID" value="OHA73789.1"/>
    <property type="molecule type" value="Genomic_DNA"/>
</dbReference>
<sequence>MLLPLALVLVMLIGCGGKASANLAIQEVSTGLPVSQGDNVKVNITAREEPVGWLVTNFTSNVPFKTEVIEETGEVSGLALWPGQELSVTYEISNISPLGYDLRGSIPELYRPATYSSGYSGDSNIITITWESLGLTDESLSRNTFPSEFRIRVGANETITVIAHIRLKANAAAKKQIGDLKLKAERLDLSQ</sequence>
<dbReference type="Proteomes" id="UP000176917">
    <property type="component" value="Unassembled WGS sequence"/>
</dbReference>
<reference evidence="2 3" key="1">
    <citation type="journal article" date="2016" name="Nat. Commun.">
        <title>Thousands of microbial genomes shed light on interconnected biogeochemical processes in an aquifer system.</title>
        <authorList>
            <person name="Anantharaman K."/>
            <person name="Brown C.T."/>
            <person name="Hug L.A."/>
            <person name="Sharon I."/>
            <person name="Castelle C.J."/>
            <person name="Probst A.J."/>
            <person name="Thomas B.C."/>
            <person name="Singh A."/>
            <person name="Wilkins M.J."/>
            <person name="Karaoz U."/>
            <person name="Brodie E.L."/>
            <person name="Williams K.H."/>
            <person name="Hubbard S.S."/>
            <person name="Banfield J.F."/>
        </authorList>
    </citation>
    <scope>NUCLEOTIDE SEQUENCE [LARGE SCALE GENOMIC DNA]</scope>
</reference>
<evidence type="ECO:0000313" key="3">
    <source>
        <dbReference type="Proteomes" id="UP000176917"/>
    </source>
</evidence>
<feature type="chain" id="PRO_5009584273" evidence="1">
    <location>
        <begin position="22"/>
        <end position="191"/>
    </location>
</feature>
<protein>
    <submittedName>
        <fullName evidence="2">Uncharacterized protein</fullName>
    </submittedName>
</protein>
<organism evidence="2 3">
    <name type="scientific">Candidatus Wildermuthbacteria bacterium RIFCSPLOWO2_01_FULL_48_16</name>
    <dbReference type="NCBI Taxonomy" id="1802461"/>
    <lineage>
        <taxon>Bacteria</taxon>
        <taxon>Candidatus Wildermuthiibacteriota</taxon>
    </lineage>
</organism>
<dbReference type="STRING" id="1802461.A3B24_01745"/>
<accession>A0A1G2RN50</accession>
<feature type="signal peptide" evidence="1">
    <location>
        <begin position="1"/>
        <end position="21"/>
    </location>
</feature>
<evidence type="ECO:0000256" key="1">
    <source>
        <dbReference type="SAM" id="SignalP"/>
    </source>
</evidence>
<evidence type="ECO:0000313" key="2">
    <source>
        <dbReference type="EMBL" id="OHA73789.1"/>
    </source>
</evidence>
<dbReference type="AlphaFoldDB" id="A0A1G2RN50"/>
<comment type="caution">
    <text evidence="2">The sequence shown here is derived from an EMBL/GenBank/DDBJ whole genome shotgun (WGS) entry which is preliminary data.</text>
</comment>